<evidence type="ECO:0000256" key="1">
    <source>
        <dbReference type="SAM" id="MobiDB-lite"/>
    </source>
</evidence>
<dbReference type="OrthoDB" id="3266963at2759"/>
<feature type="region of interest" description="Disordered" evidence="1">
    <location>
        <begin position="617"/>
        <end position="641"/>
    </location>
</feature>
<feature type="compositionally biased region" description="Acidic residues" evidence="1">
    <location>
        <begin position="854"/>
        <end position="865"/>
    </location>
</feature>
<dbReference type="Pfam" id="PF20231">
    <property type="entry name" value="DUF6589"/>
    <property type="match status" value="1"/>
</dbReference>
<gene>
    <name evidence="3" type="ORF">PsYK624_053000</name>
</gene>
<dbReference type="AlphaFoldDB" id="A0A9P3G842"/>
<keyword evidence="4" id="KW-1185">Reference proteome</keyword>
<evidence type="ECO:0000313" key="3">
    <source>
        <dbReference type="EMBL" id="GJE89205.1"/>
    </source>
</evidence>
<feature type="domain" description="DUF6589" evidence="2">
    <location>
        <begin position="355"/>
        <end position="793"/>
    </location>
</feature>
<accession>A0A9P3G842</accession>
<evidence type="ECO:0000313" key="4">
    <source>
        <dbReference type="Proteomes" id="UP000703269"/>
    </source>
</evidence>
<name>A0A9P3G842_9APHY</name>
<evidence type="ECO:0000259" key="2">
    <source>
        <dbReference type="Pfam" id="PF20231"/>
    </source>
</evidence>
<feature type="compositionally biased region" description="Polar residues" evidence="1">
    <location>
        <begin position="867"/>
        <end position="878"/>
    </location>
</feature>
<feature type="region of interest" description="Disordered" evidence="1">
    <location>
        <begin position="901"/>
        <end position="920"/>
    </location>
</feature>
<proteinExistence type="predicted"/>
<dbReference type="Proteomes" id="UP000703269">
    <property type="component" value="Unassembled WGS sequence"/>
</dbReference>
<feature type="compositionally biased region" description="Acidic residues" evidence="1">
    <location>
        <begin position="909"/>
        <end position="920"/>
    </location>
</feature>
<comment type="caution">
    <text evidence="3">The sequence shown here is derived from an EMBL/GenBank/DDBJ whole genome shotgun (WGS) entry which is preliminary data.</text>
</comment>
<sequence length="920" mass="103001">MQGRFDQPGVTVFDSGVRSSAADTADTPSGGPLDPVFKAIGDLKMSFGDFLIAAFTIPNPQKGENPRSRTHSAAVSLFLGGYTTAHADQVVRLMYASKDSRPKAVRGKPKERRDPKLMARWKLRDWATEVVCEEVDEEATLLASKDGGLRLSDDVTWDKLKDFSLSFVLSVVKAKAPTLLEVLASAAIAKTDRSSWLGRNTPSAGPQAVSGRGRNRRNPLLIVLTALLMLLNAKNQRFTGFQKLVGTWLFGNSASHEVYAVLGRMGLCVAYTTTLDLLRDLSAATKLSLRRFALDRRFMLVYDNINRMLRVWDPELGQKDRMDSGTAAMLVLLQDCDVNKSLDVQRLEDARAANNRANLTVDVLHRRIKWNELKQTMAVHVLSFLVHEVEALTHLQASLTLRLRTTLAIHRMSSNRKSVIIPMATSDHDEGTSGGNQKVIDDLMLRQLGMTAEEASKMVTVIGGDQSTVEKIRTLKKFLAECPHRYSRLGWVLPLIQLWHMGWADLERVLKTHWGPDHSADPSTFAFMNELLGRKVKNVKRPDFYPAQGLVFDTLRADVLDVWRVMLEADDLAAYFHENPAAISEDLLLRKADEIVIKYMAHPGYIRAQCTGNEDGYFPQSNVPEASGARSDTAASPEAASATDDVLANAILRMRDSMLHYEFQSSNSDGDIGRAMNVMAVWTFTFCGSGKSKYTNELLELACEFEYELWDELKTLILNNWLCNPSGFDGCWFPMDLMMEHNIKELKTMSDEKKKEFGSAYFREVIAYNIRHLLGVKEWMRDTTGLCRKSGAHRQKKKAAAFRAMARAMREHGLHLYFPGRRSAHHAQDDFAVGDATLTDTSRIQDYVRRTGTDDSDELEDDDVEMSNGSDQAAMSATQDDDNDGDEVRDTVILPPVWMNGILHTHDDLEAESDSSDDEE</sequence>
<protein>
    <recommendedName>
        <fullName evidence="2">DUF6589 domain-containing protein</fullName>
    </recommendedName>
</protein>
<feature type="region of interest" description="Disordered" evidence="1">
    <location>
        <begin position="1"/>
        <end position="32"/>
    </location>
</feature>
<dbReference type="InterPro" id="IPR046496">
    <property type="entry name" value="DUF6589"/>
</dbReference>
<reference evidence="3 4" key="1">
    <citation type="submission" date="2021-08" db="EMBL/GenBank/DDBJ databases">
        <title>Draft Genome Sequence of Phanerochaete sordida strain YK-624.</title>
        <authorList>
            <person name="Mori T."/>
            <person name="Dohra H."/>
            <person name="Suzuki T."/>
            <person name="Kawagishi H."/>
            <person name="Hirai H."/>
        </authorList>
    </citation>
    <scope>NUCLEOTIDE SEQUENCE [LARGE SCALE GENOMIC DNA]</scope>
    <source>
        <strain evidence="3 4">YK-624</strain>
    </source>
</reference>
<dbReference type="EMBL" id="BPQB01000012">
    <property type="protein sequence ID" value="GJE89205.1"/>
    <property type="molecule type" value="Genomic_DNA"/>
</dbReference>
<organism evidence="3 4">
    <name type="scientific">Phanerochaete sordida</name>
    <dbReference type="NCBI Taxonomy" id="48140"/>
    <lineage>
        <taxon>Eukaryota</taxon>
        <taxon>Fungi</taxon>
        <taxon>Dikarya</taxon>
        <taxon>Basidiomycota</taxon>
        <taxon>Agaricomycotina</taxon>
        <taxon>Agaricomycetes</taxon>
        <taxon>Polyporales</taxon>
        <taxon>Phanerochaetaceae</taxon>
        <taxon>Phanerochaete</taxon>
    </lineage>
</organism>
<feature type="region of interest" description="Disordered" evidence="1">
    <location>
        <begin position="847"/>
        <end position="893"/>
    </location>
</feature>